<reference evidence="3 4" key="1">
    <citation type="submission" date="2019-03" db="EMBL/GenBank/DDBJ databases">
        <title>Flavobacterium TSA-D2 sp. nov., isolated from arctic soil.</title>
        <authorList>
            <person name="Chaudhary D.K."/>
        </authorList>
    </citation>
    <scope>NUCLEOTIDE SEQUENCE [LARGE SCALE GENOMIC DNA]</scope>
    <source>
        <strain evidence="3 4">TSA-D2</strain>
    </source>
</reference>
<feature type="transmembrane region" description="Helical" evidence="1">
    <location>
        <begin position="123"/>
        <end position="141"/>
    </location>
</feature>
<feature type="domain" description="CAAX prenyl protease 2/Lysostaphin resistance protein A-like" evidence="2">
    <location>
        <begin position="66"/>
        <end position="164"/>
    </location>
</feature>
<accession>A0A4R5CNG7</accession>
<dbReference type="GO" id="GO:0004175">
    <property type="term" value="F:endopeptidase activity"/>
    <property type="evidence" value="ECO:0007669"/>
    <property type="project" value="UniProtKB-ARBA"/>
</dbReference>
<evidence type="ECO:0000256" key="1">
    <source>
        <dbReference type="SAM" id="Phobius"/>
    </source>
</evidence>
<keyword evidence="1" id="KW-0472">Membrane</keyword>
<feature type="transmembrane region" description="Helical" evidence="1">
    <location>
        <begin position="148"/>
        <end position="168"/>
    </location>
</feature>
<dbReference type="GO" id="GO:0006508">
    <property type="term" value="P:proteolysis"/>
    <property type="evidence" value="ECO:0007669"/>
    <property type="project" value="UniProtKB-KW"/>
</dbReference>
<evidence type="ECO:0000313" key="3">
    <source>
        <dbReference type="EMBL" id="TDE01962.1"/>
    </source>
</evidence>
<dbReference type="EMBL" id="SMFO01000013">
    <property type="protein sequence ID" value="TDE01962.1"/>
    <property type="molecule type" value="Genomic_DNA"/>
</dbReference>
<protein>
    <submittedName>
        <fullName evidence="3">CPBP family intramembrane metalloprotease</fullName>
    </submittedName>
</protein>
<feature type="transmembrane region" description="Helical" evidence="1">
    <location>
        <begin position="65"/>
        <end position="86"/>
    </location>
</feature>
<dbReference type="GO" id="GO:0008237">
    <property type="term" value="F:metallopeptidase activity"/>
    <property type="evidence" value="ECO:0007669"/>
    <property type="project" value="UniProtKB-KW"/>
</dbReference>
<dbReference type="RefSeq" id="WP_132112583.1">
    <property type="nucleotide sequence ID" value="NZ_SMFO01000013.1"/>
</dbReference>
<dbReference type="Proteomes" id="UP000294597">
    <property type="component" value="Unassembled WGS sequence"/>
</dbReference>
<keyword evidence="3" id="KW-0645">Protease</keyword>
<sequence>MSRIHKICYKKKIVISLLSKLLGGLNKKAYIITSAIITIFIFFLASLVINILFNNIEDIEYLRDLNIYLIFFLTVIIVPFIETFVFQKVIIEFIINRFPQYNLYFSIIISALIFASFHCYSTAYFIGIMFIGLNFSFFYILSMKRKDVSPFLHVTFLHMLMNFISFLLNDVFQK</sequence>
<keyword evidence="4" id="KW-1185">Reference proteome</keyword>
<keyword evidence="3" id="KW-0378">Hydrolase</keyword>
<evidence type="ECO:0000313" key="4">
    <source>
        <dbReference type="Proteomes" id="UP000294597"/>
    </source>
</evidence>
<comment type="caution">
    <text evidence="3">The sequence shown here is derived from an EMBL/GenBank/DDBJ whole genome shotgun (WGS) entry which is preliminary data.</text>
</comment>
<keyword evidence="3" id="KW-0482">Metalloprotease</keyword>
<dbReference type="AlphaFoldDB" id="A0A4R5CNG7"/>
<keyword evidence="1" id="KW-0812">Transmembrane</keyword>
<feature type="transmembrane region" description="Helical" evidence="1">
    <location>
        <begin position="29"/>
        <end position="53"/>
    </location>
</feature>
<feature type="transmembrane region" description="Helical" evidence="1">
    <location>
        <begin position="98"/>
        <end position="117"/>
    </location>
</feature>
<gene>
    <name evidence="3" type="ORF">E0F98_14105</name>
</gene>
<organism evidence="3 4">
    <name type="scientific">Flavobacterium hiemivividum</name>
    <dbReference type="NCBI Taxonomy" id="2541734"/>
    <lineage>
        <taxon>Bacteria</taxon>
        <taxon>Pseudomonadati</taxon>
        <taxon>Bacteroidota</taxon>
        <taxon>Flavobacteriia</taxon>
        <taxon>Flavobacteriales</taxon>
        <taxon>Flavobacteriaceae</taxon>
        <taxon>Flavobacterium</taxon>
    </lineage>
</organism>
<proteinExistence type="predicted"/>
<dbReference type="InterPro" id="IPR003675">
    <property type="entry name" value="Rce1/LyrA-like_dom"/>
</dbReference>
<dbReference type="Pfam" id="PF02517">
    <property type="entry name" value="Rce1-like"/>
    <property type="match status" value="1"/>
</dbReference>
<keyword evidence="1" id="KW-1133">Transmembrane helix</keyword>
<dbReference type="GO" id="GO:0080120">
    <property type="term" value="P:CAAX-box protein maturation"/>
    <property type="evidence" value="ECO:0007669"/>
    <property type="project" value="UniProtKB-ARBA"/>
</dbReference>
<name>A0A4R5CNG7_9FLAO</name>
<evidence type="ECO:0000259" key="2">
    <source>
        <dbReference type="Pfam" id="PF02517"/>
    </source>
</evidence>